<dbReference type="Gene3D" id="3.90.220.20">
    <property type="entry name" value="DNA methylase specificity domains"/>
    <property type="match status" value="1"/>
</dbReference>
<dbReference type="SUPFAM" id="SSF116734">
    <property type="entry name" value="DNA methylase specificity domain"/>
    <property type="match status" value="1"/>
</dbReference>
<accession>A0ABP6U8V2</accession>
<keyword evidence="6" id="KW-1185">Reference proteome</keyword>
<keyword evidence="2" id="KW-0680">Restriction system</keyword>
<evidence type="ECO:0000256" key="1">
    <source>
        <dbReference type="ARBA" id="ARBA00010923"/>
    </source>
</evidence>
<gene>
    <name evidence="5" type="ORF">GCM10019016_102380</name>
</gene>
<evidence type="ECO:0000256" key="2">
    <source>
        <dbReference type="ARBA" id="ARBA00022747"/>
    </source>
</evidence>
<dbReference type="InterPro" id="IPR000055">
    <property type="entry name" value="Restrct_endonuc_typeI_TRD"/>
</dbReference>
<comment type="similarity">
    <text evidence="1">Belongs to the type-I restriction system S methylase family.</text>
</comment>
<dbReference type="PANTHER" id="PTHR30408:SF12">
    <property type="entry name" value="TYPE I RESTRICTION ENZYME MJAVIII SPECIFICITY SUBUNIT"/>
    <property type="match status" value="1"/>
</dbReference>
<feature type="domain" description="Type I restriction modification DNA specificity" evidence="4">
    <location>
        <begin position="8"/>
        <end position="186"/>
    </location>
</feature>
<evidence type="ECO:0000313" key="5">
    <source>
        <dbReference type="EMBL" id="GAA3503128.1"/>
    </source>
</evidence>
<evidence type="ECO:0000259" key="4">
    <source>
        <dbReference type="Pfam" id="PF01420"/>
    </source>
</evidence>
<reference evidence="6" key="1">
    <citation type="journal article" date="2019" name="Int. J. Syst. Evol. Microbiol.">
        <title>The Global Catalogue of Microorganisms (GCM) 10K type strain sequencing project: providing services to taxonomists for standard genome sequencing and annotation.</title>
        <authorList>
            <consortium name="The Broad Institute Genomics Platform"/>
            <consortium name="The Broad Institute Genome Sequencing Center for Infectious Disease"/>
            <person name="Wu L."/>
            <person name="Ma J."/>
        </authorList>
    </citation>
    <scope>NUCLEOTIDE SEQUENCE [LARGE SCALE GENOMIC DNA]</scope>
    <source>
        <strain evidence="6">JCM 4816</strain>
    </source>
</reference>
<evidence type="ECO:0000313" key="6">
    <source>
        <dbReference type="Proteomes" id="UP001501455"/>
    </source>
</evidence>
<name>A0ABP6U8V2_9ACTN</name>
<dbReference type="InterPro" id="IPR044946">
    <property type="entry name" value="Restrct_endonuc_typeI_TRD_sf"/>
</dbReference>
<dbReference type="RefSeq" id="WP_193457745.1">
    <property type="nucleotide sequence ID" value="NZ_BAAAXF010000073.1"/>
</dbReference>
<dbReference type="InterPro" id="IPR052021">
    <property type="entry name" value="Type-I_RS_S_subunit"/>
</dbReference>
<proteinExistence type="inferred from homology"/>
<sequence>MPPSQAHRLIDLCEIVSGPSGQQLGRLSTRPEGVPVVSPSDLTTEHKVDASNIKHVSRWTAAALERFQLRKGDLVYVRQGTPGGALGRTALIGFAEATWLFGAACLRIRPRSAAVLPQYLLHYLGHPLVHGRITSQAHQSGTVETLPSRALAMTPVFVPSLGRQRAIAGALNEIDTQIEAHRQLIEKHDALRQGLLMDLLSDAFAKPGTP</sequence>
<dbReference type="Pfam" id="PF01420">
    <property type="entry name" value="Methylase_S"/>
    <property type="match status" value="1"/>
</dbReference>
<evidence type="ECO:0000256" key="3">
    <source>
        <dbReference type="ARBA" id="ARBA00023125"/>
    </source>
</evidence>
<dbReference type="Proteomes" id="UP001501455">
    <property type="component" value="Unassembled WGS sequence"/>
</dbReference>
<dbReference type="CDD" id="cd16961">
    <property type="entry name" value="RMtype1_S_TRD-CR_like"/>
    <property type="match status" value="1"/>
</dbReference>
<dbReference type="EMBL" id="BAAAXF010000073">
    <property type="protein sequence ID" value="GAA3503128.1"/>
    <property type="molecule type" value="Genomic_DNA"/>
</dbReference>
<protein>
    <recommendedName>
        <fullName evidence="4">Type I restriction modification DNA specificity domain-containing protein</fullName>
    </recommendedName>
</protein>
<dbReference type="PANTHER" id="PTHR30408">
    <property type="entry name" value="TYPE-1 RESTRICTION ENZYME ECOKI SPECIFICITY PROTEIN"/>
    <property type="match status" value="1"/>
</dbReference>
<comment type="caution">
    <text evidence="5">The sequence shown here is derived from an EMBL/GenBank/DDBJ whole genome shotgun (WGS) entry which is preliminary data.</text>
</comment>
<organism evidence="5 6">
    <name type="scientific">Streptomyces prasinosporus</name>
    <dbReference type="NCBI Taxonomy" id="68256"/>
    <lineage>
        <taxon>Bacteria</taxon>
        <taxon>Bacillati</taxon>
        <taxon>Actinomycetota</taxon>
        <taxon>Actinomycetes</taxon>
        <taxon>Kitasatosporales</taxon>
        <taxon>Streptomycetaceae</taxon>
        <taxon>Streptomyces</taxon>
        <taxon>Streptomyces albogriseolus group</taxon>
    </lineage>
</organism>
<keyword evidence="3" id="KW-0238">DNA-binding</keyword>